<feature type="non-terminal residue" evidence="1">
    <location>
        <position position="100"/>
    </location>
</feature>
<comment type="caution">
    <text evidence="1">The sequence shown here is derived from an EMBL/GenBank/DDBJ whole genome shotgun (WGS) entry which is preliminary data.</text>
</comment>
<organism evidence="1 2">
    <name type="scientific">Acaulospora colombiana</name>
    <dbReference type="NCBI Taxonomy" id="27376"/>
    <lineage>
        <taxon>Eukaryota</taxon>
        <taxon>Fungi</taxon>
        <taxon>Fungi incertae sedis</taxon>
        <taxon>Mucoromycota</taxon>
        <taxon>Glomeromycotina</taxon>
        <taxon>Glomeromycetes</taxon>
        <taxon>Diversisporales</taxon>
        <taxon>Acaulosporaceae</taxon>
        <taxon>Acaulospora</taxon>
    </lineage>
</organism>
<gene>
    <name evidence="1" type="ORF">ACOLOM_LOCUS5778</name>
</gene>
<evidence type="ECO:0000313" key="1">
    <source>
        <dbReference type="EMBL" id="CAG8575808.1"/>
    </source>
</evidence>
<dbReference type="EMBL" id="CAJVPT010011034">
    <property type="protein sequence ID" value="CAG8575808.1"/>
    <property type="molecule type" value="Genomic_DNA"/>
</dbReference>
<keyword evidence="2" id="KW-1185">Reference proteome</keyword>
<sequence length="100" mass="11929">MAILDNNDDKQPINHNKYQKPSRINALSLEESIQLQKRQKQIEEEMRLKFLTNQMKVQNDSDVWKTFRETEEYFSDDDDDSHSNQDFEESSEDELEDSSP</sequence>
<proteinExistence type="predicted"/>
<reference evidence="1" key="1">
    <citation type="submission" date="2021-06" db="EMBL/GenBank/DDBJ databases">
        <authorList>
            <person name="Kallberg Y."/>
            <person name="Tangrot J."/>
            <person name="Rosling A."/>
        </authorList>
    </citation>
    <scope>NUCLEOTIDE SEQUENCE</scope>
    <source>
        <strain evidence="1">CL356</strain>
    </source>
</reference>
<dbReference type="Proteomes" id="UP000789525">
    <property type="component" value="Unassembled WGS sequence"/>
</dbReference>
<accession>A0ACA9M8X1</accession>
<protein>
    <submittedName>
        <fullName evidence="1">13747_t:CDS:1</fullName>
    </submittedName>
</protein>
<name>A0ACA9M8X1_9GLOM</name>
<evidence type="ECO:0000313" key="2">
    <source>
        <dbReference type="Proteomes" id="UP000789525"/>
    </source>
</evidence>